<dbReference type="SUPFAM" id="SSF46609">
    <property type="entry name" value="Fe,Mn superoxide dismutase (SOD), N-terminal domain"/>
    <property type="match status" value="1"/>
</dbReference>
<dbReference type="InterPro" id="IPR036324">
    <property type="entry name" value="Mn/Fe_SOD_N_sf"/>
</dbReference>
<dbReference type="InterPro" id="IPR018965">
    <property type="entry name" value="Ub-activating_enz_E1_C"/>
</dbReference>
<dbReference type="InterPro" id="IPR045886">
    <property type="entry name" value="ThiF/MoeB/HesA"/>
</dbReference>
<dbReference type="FunFam" id="2.40.30.180:FF:000001">
    <property type="entry name" value="ubiquitin-like modifier-activating enzyme 1"/>
    <property type="match status" value="1"/>
</dbReference>
<evidence type="ECO:0000256" key="4">
    <source>
        <dbReference type="ARBA" id="ARBA00004173"/>
    </source>
</evidence>
<dbReference type="GO" id="GO:0005739">
    <property type="term" value="C:mitochondrion"/>
    <property type="evidence" value="ECO:0007669"/>
    <property type="project" value="UniProtKB-SubCell"/>
</dbReference>
<dbReference type="Gene3D" id="1.10.287.990">
    <property type="entry name" value="Fe,Mn superoxide dismutase (SOD) domain"/>
    <property type="match status" value="1"/>
</dbReference>
<keyword evidence="15 22" id="KW-0067">ATP-binding</keyword>
<dbReference type="FunFam" id="1.10.10.2660:FF:000001">
    <property type="entry name" value="Ubiquitin-activating enzyme E1 1"/>
    <property type="match status" value="1"/>
</dbReference>
<dbReference type="Gene3D" id="3.10.290.60">
    <property type="entry name" value="Ubiquitin-activating enzyme E1, UFD domain"/>
    <property type="match status" value="1"/>
</dbReference>
<comment type="caution">
    <text evidence="24">The sequence shown here is derived from an EMBL/GenBank/DDBJ whole genome shotgun (WGS) entry which is preliminary data.</text>
</comment>
<dbReference type="InterPro" id="IPR019831">
    <property type="entry name" value="Mn/Fe_SOD_N"/>
</dbReference>
<dbReference type="InterPro" id="IPR018074">
    <property type="entry name" value="UBQ-activ_enz_E1_CS"/>
</dbReference>
<dbReference type="Gene3D" id="3.50.50.80">
    <property type="entry name" value="Ubiquitin-activating enzyme E1, inactive adenylation domain, subdomain 1"/>
    <property type="match status" value="1"/>
</dbReference>
<keyword evidence="12" id="KW-0479">Metal-binding</keyword>
<evidence type="ECO:0000256" key="12">
    <source>
        <dbReference type="ARBA" id="ARBA00022723"/>
    </source>
</evidence>
<dbReference type="PANTHER" id="PTHR10953:SF4">
    <property type="entry name" value="UBIQUITIN-ACTIVATING ENZYME E1 C-TERMINAL DOMAIN-CONTAINING PROTEIN"/>
    <property type="match status" value="1"/>
</dbReference>
<keyword evidence="17" id="KW-0496">Mitochondrion</keyword>
<dbReference type="Pfam" id="PF16191">
    <property type="entry name" value="E1_4HB"/>
    <property type="match status" value="1"/>
</dbReference>
<comment type="pathway">
    <text evidence="5">Protein modification; protein ubiquitination.</text>
</comment>
<evidence type="ECO:0000256" key="18">
    <source>
        <dbReference type="ARBA" id="ARBA00023211"/>
    </source>
</evidence>
<dbReference type="InterPro" id="IPR018075">
    <property type="entry name" value="UBQ-activ_enz_E1"/>
</dbReference>
<evidence type="ECO:0000256" key="13">
    <source>
        <dbReference type="ARBA" id="ARBA00022741"/>
    </source>
</evidence>
<dbReference type="PANTHER" id="PTHR10953">
    <property type="entry name" value="UBIQUITIN-ACTIVATING ENZYME E1"/>
    <property type="match status" value="1"/>
</dbReference>
<comment type="function">
    <text evidence="3">Destroys superoxide anion radicals which are normally produced within the cells and which are toxic to biological systems.</text>
</comment>
<dbReference type="InterPro" id="IPR032420">
    <property type="entry name" value="E1_4HB"/>
</dbReference>
<dbReference type="GO" id="GO:0006974">
    <property type="term" value="P:DNA damage response"/>
    <property type="evidence" value="ECO:0007669"/>
    <property type="project" value="TreeGrafter"/>
</dbReference>
<dbReference type="Pfam" id="PF16190">
    <property type="entry name" value="E1_FCCH"/>
    <property type="match status" value="1"/>
</dbReference>
<dbReference type="OrthoDB" id="10252231at2759"/>
<dbReference type="PROSITE" id="PS00088">
    <property type="entry name" value="SOD_MN"/>
    <property type="match status" value="1"/>
</dbReference>
<dbReference type="Gene3D" id="3.55.40.20">
    <property type="entry name" value="Iron/manganese superoxide dismutase, C-terminal domain"/>
    <property type="match status" value="1"/>
</dbReference>
<dbReference type="Pfam" id="PF00899">
    <property type="entry name" value="ThiF"/>
    <property type="match status" value="1"/>
</dbReference>
<dbReference type="FunFam" id="1.10.287.990:FF:000001">
    <property type="entry name" value="Superoxide dismutase"/>
    <property type="match status" value="1"/>
</dbReference>
<evidence type="ECO:0000256" key="16">
    <source>
        <dbReference type="ARBA" id="ARBA00023002"/>
    </source>
</evidence>
<comment type="subunit">
    <text evidence="8">Homotetramer.</text>
</comment>
<dbReference type="InterPro" id="IPR019572">
    <property type="entry name" value="UBA_E1_SCCH"/>
</dbReference>
<reference evidence="24 25" key="1">
    <citation type="submission" date="2020-08" db="EMBL/GenBank/DDBJ databases">
        <authorList>
            <person name="Hejnol A."/>
        </authorList>
    </citation>
    <scope>NUCLEOTIDE SEQUENCE [LARGE SCALE GENOMIC DNA]</scope>
</reference>
<dbReference type="PROSITE" id="PS00865">
    <property type="entry name" value="UBIQUITIN_ACTIVAT_2"/>
    <property type="match status" value="1"/>
</dbReference>
<dbReference type="InterPro" id="IPR042449">
    <property type="entry name" value="Ub-E1_IAD_1"/>
</dbReference>
<evidence type="ECO:0000256" key="8">
    <source>
        <dbReference type="ARBA" id="ARBA00011881"/>
    </source>
</evidence>
<dbReference type="Pfam" id="PF02777">
    <property type="entry name" value="Sod_Fe_C"/>
    <property type="match status" value="1"/>
</dbReference>
<proteinExistence type="inferred from homology"/>
<dbReference type="EMBL" id="CAJFCJ010000006">
    <property type="protein sequence ID" value="CAD5115544.1"/>
    <property type="molecule type" value="Genomic_DNA"/>
</dbReference>
<dbReference type="FunFam" id="3.55.40.20:FF:000003">
    <property type="entry name" value="Superoxide dismutase [Mn], mitochondrial"/>
    <property type="match status" value="1"/>
</dbReference>
<evidence type="ECO:0000256" key="10">
    <source>
        <dbReference type="ARBA" id="ARBA00012990"/>
    </source>
</evidence>
<dbReference type="EC" id="6.2.1.45" evidence="10"/>
<dbReference type="GO" id="GO:0005634">
    <property type="term" value="C:nucleus"/>
    <property type="evidence" value="ECO:0007669"/>
    <property type="project" value="TreeGrafter"/>
</dbReference>
<dbReference type="Gene3D" id="2.40.30.180">
    <property type="entry name" value="Ubiquitin-activating enzyme E1, FCCH domain"/>
    <property type="match status" value="1"/>
</dbReference>
<keyword evidence="11 22" id="KW-0436">Ligase</keyword>
<dbReference type="GO" id="GO:0005524">
    <property type="term" value="F:ATP binding"/>
    <property type="evidence" value="ECO:0007669"/>
    <property type="project" value="UniProtKB-KW"/>
</dbReference>
<evidence type="ECO:0000256" key="3">
    <source>
        <dbReference type="ARBA" id="ARBA00002170"/>
    </source>
</evidence>
<comment type="similarity">
    <text evidence="7">Belongs to the iron/manganese superoxide dismutase family.</text>
</comment>
<protein>
    <recommendedName>
        <fullName evidence="19">Ubiquitin-activating enzyme E1</fullName>
        <ecNumber evidence="9">1.15.1.1</ecNumber>
        <ecNumber evidence="10">6.2.1.45</ecNumber>
    </recommendedName>
</protein>
<evidence type="ECO:0000256" key="20">
    <source>
        <dbReference type="ARBA" id="ARBA00049204"/>
    </source>
</evidence>
<dbReference type="InterPro" id="IPR019832">
    <property type="entry name" value="Mn/Fe_SOD_C"/>
</dbReference>
<dbReference type="GO" id="GO:0006511">
    <property type="term" value="P:ubiquitin-dependent protein catabolic process"/>
    <property type="evidence" value="ECO:0007669"/>
    <property type="project" value="TreeGrafter"/>
</dbReference>
<dbReference type="NCBIfam" id="TIGR01408">
    <property type="entry name" value="Ube1"/>
    <property type="match status" value="1"/>
</dbReference>
<dbReference type="GO" id="GO:0004839">
    <property type="term" value="F:ubiquitin activating enzyme activity"/>
    <property type="evidence" value="ECO:0007669"/>
    <property type="project" value="UniProtKB-EC"/>
</dbReference>
<dbReference type="PROSITE" id="PS00536">
    <property type="entry name" value="UBIQUITIN_ACTIVAT_1"/>
    <property type="match status" value="1"/>
</dbReference>
<comment type="catalytic activity">
    <reaction evidence="1">
        <text>ATP + ubiquitin + [E1 ubiquitin-activating enzyme]-L-cysteine = AMP + diphosphate + S-ubiquitinyl-[E1 ubiquitin-activating enzyme]-L-cysteine.</text>
        <dbReference type="EC" id="6.2.1.45"/>
    </reaction>
</comment>
<dbReference type="AlphaFoldDB" id="A0A7I8VIM2"/>
<comment type="cofactor">
    <cofactor evidence="2">
        <name>Mn(2+)</name>
        <dbReference type="ChEBI" id="CHEBI:29035"/>
    </cofactor>
</comment>
<evidence type="ECO:0000256" key="15">
    <source>
        <dbReference type="ARBA" id="ARBA00022840"/>
    </source>
</evidence>
<dbReference type="PRINTS" id="PR01849">
    <property type="entry name" value="UBIQUITINACT"/>
</dbReference>
<dbReference type="Pfam" id="PF09358">
    <property type="entry name" value="E1_UFD"/>
    <property type="match status" value="1"/>
</dbReference>
<dbReference type="CDD" id="cd01490">
    <property type="entry name" value="Ube1_repeat2"/>
    <property type="match status" value="1"/>
</dbReference>
<evidence type="ECO:0000256" key="19">
    <source>
        <dbReference type="ARBA" id="ARBA00030371"/>
    </source>
</evidence>
<evidence type="ECO:0000256" key="7">
    <source>
        <dbReference type="ARBA" id="ARBA00008714"/>
    </source>
</evidence>
<dbReference type="InterPro" id="IPR036314">
    <property type="entry name" value="SOD_C_sf"/>
</dbReference>
<dbReference type="InterPro" id="IPR042063">
    <property type="entry name" value="Ubi_acti_E1_SCCH"/>
</dbReference>
<dbReference type="Gene3D" id="3.40.50.12550">
    <property type="entry name" value="Ubiquitin-activating enzyme E1, inactive adenylation domain, subdomain 2"/>
    <property type="match status" value="1"/>
</dbReference>
<name>A0A7I8VIM2_9ANNE</name>
<dbReference type="FunFam" id="3.50.50.80:FF:000001">
    <property type="entry name" value="ubiquitin-like modifier-activating enzyme 1"/>
    <property type="match status" value="1"/>
</dbReference>
<comment type="similarity">
    <text evidence="6 22">Belongs to the ubiquitin-activating E1 family.</text>
</comment>
<dbReference type="FunFam" id="3.40.50.12550:FF:000001">
    <property type="entry name" value="Ubiquitin-activating enzyme E1 1"/>
    <property type="match status" value="1"/>
</dbReference>
<dbReference type="InterPro" id="IPR032418">
    <property type="entry name" value="E1_FCCH"/>
</dbReference>
<evidence type="ECO:0000313" key="25">
    <source>
        <dbReference type="Proteomes" id="UP000549394"/>
    </source>
</evidence>
<evidence type="ECO:0000256" key="9">
    <source>
        <dbReference type="ARBA" id="ARBA00012682"/>
    </source>
</evidence>
<keyword evidence="14 22" id="KW-0833">Ubl conjugation pathway</keyword>
<dbReference type="GO" id="GO:0004784">
    <property type="term" value="F:superoxide dismutase activity"/>
    <property type="evidence" value="ECO:0007669"/>
    <property type="project" value="UniProtKB-EC"/>
</dbReference>
<accession>A0A7I8VIM2</accession>
<feature type="active site" description="Glycyl thioester intermediate" evidence="21">
    <location>
        <position position="584"/>
    </location>
</feature>
<keyword evidence="13 22" id="KW-0547">Nucleotide-binding</keyword>
<dbReference type="InterPro" id="IPR033127">
    <property type="entry name" value="UBQ-activ_enz_E1_Cys_AS"/>
</dbReference>
<keyword evidence="16" id="KW-0560">Oxidoreductase</keyword>
<dbReference type="UniPathway" id="UPA00143"/>
<dbReference type="InterPro" id="IPR000011">
    <property type="entry name" value="UBQ/SUMO-activ_enz_E1-like"/>
</dbReference>
<dbReference type="SUPFAM" id="SSF54719">
    <property type="entry name" value="Fe,Mn superoxide dismutase (SOD), C-terminal domain"/>
    <property type="match status" value="1"/>
</dbReference>
<keyword evidence="18" id="KW-0464">Manganese</keyword>
<evidence type="ECO:0000256" key="22">
    <source>
        <dbReference type="RuleBase" id="RU000519"/>
    </source>
</evidence>
<organism evidence="24 25">
    <name type="scientific">Dimorphilus gyrociliatus</name>
    <dbReference type="NCBI Taxonomy" id="2664684"/>
    <lineage>
        <taxon>Eukaryota</taxon>
        <taxon>Metazoa</taxon>
        <taxon>Spiralia</taxon>
        <taxon>Lophotrochozoa</taxon>
        <taxon>Annelida</taxon>
        <taxon>Polychaeta</taxon>
        <taxon>Polychaeta incertae sedis</taxon>
        <taxon>Dinophilidae</taxon>
        <taxon>Dimorphilus</taxon>
    </lineage>
</organism>
<dbReference type="Pfam" id="PF10585">
    <property type="entry name" value="UBA_E1_SCCH"/>
    <property type="match status" value="1"/>
</dbReference>
<dbReference type="EC" id="1.15.1.1" evidence="9"/>
<dbReference type="Gene3D" id="1.10.10.2660">
    <property type="entry name" value="Ubiquitin-activating enzyme E1, SCCH domain"/>
    <property type="match status" value="1"/>
</dbReference>
<dbReference type="InterPro" id="IPR019833">
    <property type="entry name" value="Mn/Fe_SOD_BS"/>
</dbReference>
<feature type="domain" description="Ubiquitin-activating enzyme E1 C-terminal" evidence="23">
    <location>
        <begin position="876"/>
        <end position="1000"/>
    </location>
</feature>
<dbReference type="Gene3D" id="3.40.50.720">
    <property type="entry name" value="NAD(P)-binding Rossmann-like Domain"/>
    <property type="match status" value="1"/>
</dbReference>
<keyword evidence="25" id="KW-1185">Reference proteome</keyword>
<dbReference type="SMART" id="SM00985">
    <property type="entry name" value="UBA_e1_C"/>
    <property type="match status" value="1"/>
</dbReference>
<evidence type="ECO:0000313" key="24">
    <source>
        <dbReference type="EMBL" id="CAD5115544.1"/>
    </source>
</evidence>
<dbReference type="FunFam" id="3.40.50.720:FF:000015">
    <property type="entry name" value="Ubiquitin-activating enzyme E1 1"/>
    <property type="match status" value="1"/>
</dbReference>
<evidence type="ECO:0000256" key="21">
    <source>
        <dbReference type="PROSITE-ProRule" id="PRU10132"/>
    </source>
</evidence>
<evidence type="ECO:0000256" key="5">
    <source>
        <dbReference type="ARBA" id="ARBA00004906"/>
    </source>
</evidence>
<evidence type="ECO:0000256" key="11">
    <source>
        <dbReference type="ARBA" id="ARBA00022598"/>
    </source>
</evidence>
<dbReference type="FunFam" id="3.10.290.60:FF:000002">
    <property type="entry name" value="Ubiquitin-like modifier-activating enzyme 1"/>
    <property type="match status" value="1"/>
</dbReference>
<dbReference type="Proteomes" id="UP000549394">
    <property type="component" value="Unassembled WGS sequence"/>
</dbReference>
<comment type="catalytic activity">
    <reaction evidence="20">
        <text>2 superoxide + 2 H(+) = H2O2 + O2</text>
        <dbReference type="Rhea" id="RHEA:20696"/>
        <dbReference type="ChEBI" id="CHEBI:15378"/>
        <dbReference type="ChEBI" id="CHEBI:15379"/>
        <dbReference type="ChEBI" id="CHEBI:16240"/>
        <dbReference type="ChEBI" id="CHEBI:18421"/>
        <dbReference type="EC" id="1.15.1.1"/>
    </reaction>
</comment>
<dbReference type="InterPro" id="IPR042302">
    <property type="entry name" value="E1_FCCH_sf"/>
</dbReference>
<dbReference type="InterPro" id="IPR038252">
    <property type="entry name" value="UBA_E1_C_sf"/>
</dbReference>
<gene>
    <name evidence="24" type="ORF">DGYR_LOCUS4273</name>
</gene>
<dbReference type="SUPFAM" id="SSF69572">
    <property type="entry name" value="Activating enzymes of the ubiquitin-like proteins"/>
    <property type="match status" value="2"/>
</dbReference>
<evidence type="ECO:0000256" key="14">
    <source>
        <dbReference type="ARBA" id="ARBA00022786"/>
    </source>
</evidence>
<evidence type="ECO:0000256" key="2">
    <source>
        <dbReference type="ARBA" id="ARBA00001936"/>
    </source>
</evidence>
<dbReference type="InterPro" id="IPR000594">
    <property type="entry name" value="ThiF_NAD_FAD-bd"/>
</dbReference>
<dbReference type="Pfam" id="PF00081">
    <property type="entry name" value="Sod_Fe_N"/>
    <property type="match status" value="1"/>
</dbReference>
<evidence type="ECO:0000256" key="17">
    <source>
        <dbReference type="ARBA" id="ARBA00023128"/>
    </source>
</evidence>
<dbReference type="InterPro" id="IPR035985">
    <property type="entry name" value="Ubiquitin-activating_enz"/>
</dbReference>
<dbReference type="GO" id="GO:0046872">
    <property type="term" value="F:metal ion binding"/>
    <property type="evidence" value="ECO:0007669"/>
    <property type="project" value="UniProtKB-KW"/>
</dbReference>
<evidence type="ECO:0000256" key="6">
    <source>
        <dbReference type="ARBA" id="ARBA00005673"/>
    </source>
</evidence>
<dbReference type="CDD" id="cd01491">
    <property type="entry name" value="Ube1_repeat1"/>
    <property type="match status" value="1"/>
</dbReference>
<sequence>MNQNSSNGMEIDESLYSRQLYVLGHEAMRRMAQSNVLIAGMRGLGVEIAKNIVLGGVKAVTIQDTGKAQWGDLSSQFFLREEDLGKYRVDVVQPRLAELNSYVPISIYKKELQEEFVSDFNVVVLTNSSIEEQRKIADFCHTKDICVIIADTKGLFGQIFCDFGKSFTVYDDNGEQPLSYMVANIEQSELGVVTCLDDQRQEFQDGDYVTFTEVHGMTELNECEPRKIKCLGPYTFSIGDTSKFSSYSRGGIVKQVKTARKIEFKSFSESLKSPEFVISDFAKFDRPAQLHAGFQALHKFVQSNQALPGPRNEKDAEKVLNLAKEIDSENGAADIIKDLAMQATGDLCPMQSVIGSIAAQEVMKACSGKFMPIVQWFYFDAVECIPADTVLTEKDCKPKKCRYDGQIAVFGEKFQEILGNQKYFLVGAGAIGCEMLKNWAMIGLACGSNGQAWVTDMDIIERSNLNRQFLFRPENVGKTKSATAANACSQMNPKFNIYPQENRVGPETENIYTDDFFENLDGVTNALDNVDARIYIDRRCVYYRKPLLESGTLGTKGNVQVVIPWVTESYSSSHDPPEKSIPICTLKNFPNAIEHTLQWARDQFEGIFKQAPESAEQYLKDSKFVERTLKLPGVQPAETLETVKKLLVDERPAKFDDCIMWARKLFEENYTNQIKQLLFNFPEDYTTSSNTPFWSGPKRCPHPIFFDASNSEHLDYVVAAANLRAEMYGMTERADRSYIQKYAEKIKLVEFVPRSGIKIATTDSEAASANDDGCADEEALQRLLSQIPNCQQLDGLQIKAIEFEKDDDTNFHMDFIVACSNLRATNYDIPTADRHKSKLIAGKIIPAIATTTSLIVGLVILELYKLVSGQKKVERFKNGFINLALPFFGFSEPICAPKVEYYDKEWTLWDRFDVNGEMTLRELLNYFMDKHGLEVTMLSQGVSMLYSFFMAKNKKEERLGMLISDVVRKVSKTKIPTHVKALVLEICCNDRDGKEKFSFLAETEIFERLVNFSKLSFAALRQKHTLPDLPYDYNALEPYISADIMQLHHSKHHAAYVNNLNNAEGAIEEAKSKGDLNTVITLQQVLKFNGGGHVNHSIFWQNLSPNGGEPTGDLLEAIKRDFGSVEKMKAAISALAVGVQGSGWAWLGYNKDRDRLSIAACPNQDPLQASTGLIPLFGIDVWEHAYYLQYKNVRPDYVNAIWNVANWNDIENRYNSNRKIETRQ</sequence>
<evidence type="ECO:0000259" key="23">
    <source>
        <dbReference type="SMART" id="SM00985"/>
    </source>
</evidence>
<comment type="subcellular location">
    <subcellularLocation>
        <location evidence="4">Mitochondrion</location>
    </subcellularLocation>
</comment>
<evidence type="ECO:0000256" key="1">
    <source>
        <dbReference type="ARBA" id="ARBA00000488"/>
    </source>
</evidence>